<feature type="signal peptide" evidence="9">
    <location>
        <begin position="1"/>
        <end position="24"/>
    </location>
</feature>
<dbReference type="Pfam" id="PF02727">
    <property type="entry name" value="Cu_amine_oxidN2"/>
    <property type="match status" value="1"/>
</dbReference>
<comment type="PTM">
    <text evidence="7 8">Topaquinone (TPQ) is generated by copper-dependent autoxidation of a specific tyrosyl residue.</text>
</comment>
<feature type="domain" description="Copper amine oxidase N3-terminal" evidence="12">
    <location>
        <begin position="116"/>
        <end position="212"/>
    </location>
</feature>
<dbReference type="GO" id="GO:0048038">
    <property type="term" value="F:quinone binding"/>
    <property type="evidence" value="ECO:0007669"/>
    <property type="project" value="InterPro"/>
</dbReference>
<name>A0A368U8Q6_9GAMM</name>
<dbReference type="Pfam" id="PF01179">
    <property type="entry name" value="Cu_amine_oxid"/>
    <property type="match status" value="1"/>
</dbReference>
<dbReference type="InterPro" id="IPR036460">
    <property type="entry name" value="Cu_amine_oxidase_C_sf"/>
</dbReference>
<accession>A0A368U8Q6</accession>
<dbReference type="InterPro" id="IPR016182">
    <property type="entry name" value="Cu_amine_oxidase_N-reg"/>
</dbReference>
<dbReference type="InterPro" id="IPR015798">
    <property type="entry name" value="Cu_amine_oxidase_C"/>
</dbReference>
<dbReference type="GO" id="GO:0008131">
    <property type="term" value="F:primary methylamine oxidase activity"/>
    <property type="evidence" value="ECO:0007669"/>
    <property type="project" value="InterPro"/>
</dbReference>
<keyword evidence="2 8" id="KW-0479">Metal-binding</keyword>
<evidence type="ECO:0000256" key="6">
    <source>
        <dbReference type="PIRSR" id="PIRSR600269-50"/>
    </source>
</evidence>
<dbReference type="EC" id="1.4.3.-" evidence="8"/>
<evidence type="ECO:0000313" key="14">
    <source>
        <dbReference type="Proteomes" id="UP000253204"/>
    </source>
</evidence>
<dbReference type="OrthoDB" id="9772590at2"/>
<sequence length="664" mass="74793">MSYVHKGLGAIMASASLFAIPAVAEVTHPLDGLEGEEYQAVTQILRDDGKLTDSGRFPLIELVEPDKSFVLDWEEGDTIPRTARAIVKEEGSAFEAIIDLVDGKIVSWNETGGQSMLLFDEFIKTMDLALGHPDMIEGLQARGLTPNDVFCLPLTAGNFLTEEERGGRLMKVPCYLNPEASNFYAKPIEGLVALVDLNAMEVVEVIDTGAIPLPEDPWGYTDEEIDERYGLREESNPAELTQPGGANFTIEGSEIEWDMWRFNYRIDKRPGLVLSNIAAKDDDDWRSVLYQAHLSEVFVPYMDPDEGWYWRTYMDSGEYGFGLFLTPLRPRVDCPAHSTFLPAMVHTDTGEPLEIPDAICVFERSTGDPIWRHYEIFAQSEEQAVPTEGRPWTELVVRTASQIGNYDYLIDYVFMQDGRIRVMVGSTGLDAVKGVASKSMNDDTAEKDTQHGTLIAPNLVAPNHDHFFNFRFDFDIDGQENTFMRTGIVPATVEDDAVRRSMWTTEMSVPETEKEAQYRVNPNTPAMYHVTNTNKESGLGHNPGYMILPNNSVAYSPLDVVNDAPAIRNAYIDKTFWVTPYDKAQRYAGGEYAFQSTGEDTLPKWAEEGRSVKDKDIVVWYTMGFHHIPRMEDWPVMPTMWKGTILSPFNFFDHNPSITVRTPE</sequence>
<dbReference type="PANTHER" id="PTHR10638:SF41">
    <property type="entry name" value="AMINE OXIDASE"/>
    <property type="match status" value="1"/>
</dbReference>
<dbReference type="GO" id="GO:0005507">
    <property type="term" value="F:copper ion binding"/>
    <property type="evidence" value="ECO:0007669"/>
    <property type="project" value="InterPro"/>
</dbReference>
<dbReference type="EMBL" id="QPIJ01000003">
    <property type="protein sequence ID" value="RCV93291.1"/>
    <property type="molecule type" value="Genomic_DNA"/>
</dbReference>
<keyword evidence="3 6" id="KW-0801">TPQ</keyword>
<keyword evidence="14" id="KW-1185">Reference proteome</keyword>
<dbReference type="Gene3D" id="3.10.450.40">
    <property type="match status" value="2"/>
</dbReference>
<dbReference type="InterPro" id="IPR015802">
    <property type="entry name" value="Cu_amine_oxidase_N3"/>
</dbReference>
<dbReference type="SUPFAM" id="SSF49998">
    <property type="entry name" value="Amine oxidase catalytic domain"/>
    <property type="match status" value="1"/>
</dbReference>
<evidence type="ECO:0000259" key="12">
    <source>
        <dbReference type="Pfam" id="PF02728"/>
    </source>
</evidence>
<comment type="similarity">
    <text evidence="1 8">Belongs to the copper/topaquinone oxidase family.</text>
</comment>
<feature type="chain" id="PRO_5016671921" description="Amine oxidase" evidence="9">
    <location>
        <begin position="25"/>
        <end position="664"/>
    </location>
</feature>
<evidence type="ECO:0000313" key="13">
    <source>
        <dbReference type="EMBL" id="RCV93291.1"/>
    </source>
</evidence>
<comment type="caution">
    <text evidence="13">The sequence shown here is derived from an EMBL/GenBank/DDBJ whole genome shotgun (WGS) entry which is preliminary data.</text>
</comment>
<organism evidence="13 14">
    <name type="scientific">Vreelandella rituensis</name>
    <dbReference type="NCBI Taxonomy" id="2282306"/>
    <lineage>
        <taxon>Bacteria</taxon>
        <taxon>Pseudomonadati</taxon>
        <taxon>Pseudomonadota</taxon>
        <taxon>Gammaproteobacteria</taxon>
        <taxon>Oceanospirillales</taxon>
        <taxon>Halomonadaceae</taxon>
        <taxon>Vreelandella</taxon>
    </lineage>
</organism>
<dbReference type="Pfam" id="PF02728">
    <property type="entry name" value="Cu_amine_oxidN3"/>
    <property type="match status" value="1"/>
</dbReference>
<feature type="active site" description="Schiff-base intermediate with substrate; via topaquinone" evidence="6">
    <location>
        <position position="406"/>
    </location>
</feature>
<dbReference type="PROSITE" id="PS01165">
    <property type="entry name" value="COPPER_AMINE_OXID_2"/>
    <property type="match status" value="1"/>
</dbReference>
<evidence type="ECO:0000259" key="10">
    <source>
        <dbReference type="Pfam" id="PF01179"/>
    </source>
</evidence>
<dbReference type="Proteomes" id="UP000253204">
    <property type="component" value="Unassembled WGS sequence"/>
</dbReference>
<proteinExistence type="inferred from homology"/>
<dbReference type="PANTHER" id="PTHR10638">
    <property type="entry name" value="COPPER AMINE OXIDASE"/>
    <property type="match status" value="1"/>
</dbReference>
<gene>
    <name evidence="13" type="ORF">DU506_02945</name>
</gene>
<evidence type="ECO:0000256" key="7">
    <source>
        <dbReference type="PIRSR" id="PIRSR600269-51"/>
    </source>
</evidence>
<keyword evidence="9" id="KW-0732">Signal</keyword>
<protein>
    <recommendedName>
        <fullName evidence="8">Amine oxidase</fullName>
        <ecNumber evidence="8">1.4.3.-</ecNumber>
    </recommendedName>
</protein>
<keyword evidence="5 8" id="KW-0186">Copper</keyword>
<reference evidence="13 14" key="1">
    <citation type="submission" date="2018-07" db="EMBL/GenBank/DDBJ databases">
        <title>Halomonas rutogse sp. nov., isolated from Lake TangqianCo on Tibetan Plateau.</title>
        <authorList>
            <person name="Lu H."/>
            <person name="Xing P."/>
            <person name="Wu Q."/>
        </authorList>
    </citation>
    <scope>NUCLEOTIDE SEQUENCE [LARGE SCALE GENOMIC DNA]</scope>
    <source>
        <strain evidence="13 14">TQ8S</strain>
    </source>
</reference>
<feature type="domain" description="Copper amine oxidase catalytic" evidence="10">
    <location>
        <begin position="239"/>
        <end position="658"/>
    </location>
</feature>
<dbReference type="InterPro" id="IPR000269">
    <property type="entry name" value="Cu_amine_oxidase"/>
</dbReference>
<evidence type="ECO:0000256" key="1">
    <source>
        <dbReference type="ARBA" id="ARBA00007983"/>
    </source>
</evidence>
<evidence type="ECO:0000256" key="3">
    <source>
        <dbReference type="ARBA" id="ARBA00022772"/>
    </source>
</evidence>
<feature type="active site" description="Proton acceptor" evidence="6">
    <location>
        <position position="315"/>
    </location>
</feature>
<evidence type="ECO:0000256" key="4">
    <source>
        <dbReference type="ARBA" id="ARBA00023002"/>
    </source>
</evidence>
<dbReference type="RefSeq" id="WP_114485468.1">
    <property type="nucleotide sequence ID" value="NZ_CBCSHM010000025.1"/>
</dbReference>
<comment type="cofactor">
    <cofactor evidence="8">
        <name>Cu cation</name>
        <dbReference type="ChEBI" id="CHEBI:23378"/>
    </cofactor>
    <text evidence="8">Contains 1 topaquinone per subunit.</text>
</comment>
<evidence type="ECO:0000259" key="11">
    <source>
        <dbReference type="Pfam" id="PF02727"/>
    </source>
</evidence>
<dbReference type="SUPFAM" id="SSF54416">
    <property type="entry name" value="Amine oxidase N-terminal region"/>
    <property type="match status" value="2"/>
</dbReference>
<evidence type="ECO:0000256" key="8">
    <source>
        <dbReference type="RuleBase" id="RU000672"/>
    </source>
</evidence>
<evidence type="ECO:0000256" key="9">
    <source>
        <dbReference type="SAM" id="SignalP"/>
    </source>
</evidence>
<dbReference type="InterPro" id="IPR015800">
    <property type="entry name" value="Cu_amine_oxidase_N2"/>
</dbReference>
<keyword evidence="4 8" id="KW-0560">Oxidoreductase</keyword>
<dbReference type="InterPro" id="IPR049947">
    <property type="entry name" value="Cu_Am_Ox_Cu-bd"/>
</dbReference>
<dbReference type="AlphaFoldDB" id="A0A368U8Q6"/>
<evidence type="ECO:0000256" key="5">
    <source>
        <dbReference type="ARBA" id="ARBA00023008"/>
    </source>
</evidence>
<feature type="domain" description="Copper amine oxidase N2-terminal" evidence="11">
    <location>
        <begin position="28"/>
        <end position="109"/>
    </location>
</feature>
<dbReference type="GO" id="GO:0009308">
    <property type="term" value="P:amine metabolic process"/>
    <property type="evidence" value="ECO:0007669"/>
    <property type="project" value="UniProtKB-UniRule"/>
</dbReference>
<feature type="modified residue" description="2',4',5'-topaquinone" evidence="7">
    <location>
        <position position="406"/>
    </location>
</feature>
<evidence type="ECO:0000256" key="2">
    <source>
        <dbReference type="ARBA" id="ARBA00022723"/>
    </source>
</evidence>
<dbReference type="Gene3D" id="2.70.98.20">
    <property type="entry name" value="Copper amine oxidase, catalytic domain"/>
    <property type="match status" value="1"/>
</dbReference>